<organism evidence="2">
    <name type="scientific">Ruegeria sp. PR1b</name>
    <dbReference type="NCBI Taxonomy" id="185588"/>
    <lineage>
        <taxon>Bacteria</taxon>
        <taxon>Pseudomonadati</taxon>
        <taxon>Pseudomonadota</taxon>
        <taxon>Alphaproteobacteria</taxon>
        <taxon>Rhodobacterales</taxon>
        <taxon>Roseobacteraceae</taxon>
        <taxon>Ruegeria</taxon>
    </lineage>
</organism>
<evidence type="ECO:0000256" key="1">
    <source>
        <dbReference type="SAM" id="MobiDB-lite"/>
    </source>
</evidence>
<name>Q8KW61_9RHOB</name>
<protein>
    <submittedName>
        <fullName evidence="2">RC129</fullName>
    </submittedName>
</protein>
<reference evidence="2" key="1">
    <citation type="journal article" date="2003" name="Plasmid">
        <title>Nucleotide sequence based characterizations of two cryptic plasmids from the marine bacterium Ruegeria isolate PR1b.</title>
        <authorList>
            <person name="Zhong Z."/>
            <person name="Caspi R."/>
            <person name="Helinski D."/>
            <person name="Knauf V."/>
            <person name="Sykes S."/>
            <person name="O'Byrne C."/>
            <person name="Shea T.P."/>
            <person name="Wilkinson J.E."/>
            <person name="DeLoughery C."/>
            <person name="Toukdarian A."/>
        </authorList>
    </citation>
    <scope>NUCLEOTIDE SEQUENCE</scope>
    <source>
        <strain evidence="2">PR1b</strain>
        <plasmid evidence="2">pSD25</plasmid>
    </source>
</reference>
<feature type="region of interest" description="Disordered" evidence="1">
    <location>
        <begin position="1"/>
        <end position="50"/>
    </location>
</feature>
<dbReference type="EMBL" id="AF416331">
    <property type="protein sequence ID" value="AAN05202.1"/>
    <property type="molecule type" value="Genomic_DNA"/>
</dbReference>
<geneLocation type="plasmid" evidence="2">
    <name>pSD25</name>
</geneLocation>
<feature type="compositionally biased region" description="Polar residues" evidence="1">
    <location>
        <begin position="36"/>
        <end position="48"/>
    </location>
</feature>
<sequence length="219" mass="23970">MAPRATLIAEKKPRLSVRAGHNGPSQKQVELPAPSKPTSLSPKSQVTDVTKDKEQIEDISAEILAQRFAKFLSEEKGEDTDIANKFGDLLAEFIDGKVPEIAAIQSLRELMRTDYQLPKKTYTQAKAEDPALTPAKWFDVAYKQGAAMGVVNAQTVRKTDQSFPVTFNRLRPDGLSLGETIEVAKSSKYSACQTLLSAPVSTVTLFLEQTHSGAPTHKK</sequence>
<proteinExistence type="predicted"/>
<accession>Q8KW61</accession>
<evidence type="ECO:0000313" key="2">
    <source>
        <dbReference type="EMBL" id="AAN05202.1"/>
    </source>
</evidence>
<keyword evidence="2" id="KW-0614">Plasmid</keyword>
<dbReference type="AlphaFoldDB" id="Q8KW61"/>